<reference evidence="1 2" key="1">
    <citation type="journal article" date="2018" name="Front. Plant Sci.">
        <title>Red Clover (Trifolium pratense) and Zigzag Clover (T. medium) - A Picture of Genomic Similarities and Differences.</title>
        <authorList>
            <person name="Dluhosova J."/>
            <person name="Istvanek J."/>
            <person name="Nedelnik J."/>
            <person name="Repkova J."/>
        </authorList>
    </citation>
    <scope>NUCLEOTIDE SEQUENCE [LARGE SCALE GENOMIC DNA]</scope>
    <source>
        <strain evidence="2">cv. 10/8</strain>
        <tissue evidence="1">Leaf</tissue>
    </source>
</reference>
<name>A0A392R7J8_9FABA</name>
<dbReference type="Proteomes" id="UP000265520">
    <property type="component" value="Unassembled WGS sequence"/>
</dbReference>
<proteinExistence type="predicted"/>
<accession>A0A392R7J8</accession>
<keyword evidence="2" id="KW-1185">Reference proteome</keyword>
<evidence type="ECO:0000313" key="1">
    <source>
        <dbReference type="EMBL" id="MCI31836.1"/>
    </source>
</evidence>
<comment type="caution">
    <text evidence="1">The sequence shown here is derived from an EMBL/GenBank/DDBJ whole genome shotgun (WGS) entry which is preliminary data.</text>
</comment>
<dbReference type="AlphaFoldDB" id="A0A392R7J8"/>
<protein>
    <submittedName>
        <fullName evidence="1">Uncharacterized protein</fullName>
    </submittedName>
</protein>
<evidence type="ECO:0000313" key="2">
    <source>
        <dbReference type="Proteomes" id="UP000265520"/>
    </source>
</evidence>
<dbReference type="EMBL" id="LXQA010190469">
    <property type="protein sequence ID" value="MCI31836.1"/>
    <property type="molecule type" value="Genomic_DNA"/>
</dbReference>
<sequence length="103" mass="10630">IDNAPIAAKLIILLKTASRNKVFLPKPKVDSLVNNASQAESEALGCSQPVALSVQSVIPGLTSDECKALFSLLQRSNLQNTNATAVDVSSANHIVGPSSGSST</sequence>
<feature type="non-terminal residue" evidence="1">
    <location>
        <position position="103"/>
    </location>
</feature>
<organism evidence="1 2">
    <name type="scientific">Trifolium medium</name>
    <dbReference type="NCBI Taxonomy" id="97028"/>
    <lineage>
        <taxon>Eukaryota</taxon>
        <taxon>Viridiplantae</taxon>
        <taxon>Streptophyta</taxon>
        <taxon>Embryophyta</taxon>
        <taxon>Tracheophyta</taxon>
        <taxon>Spermatophyta</taxon>
        <taxon>Magnoliopsida</taxon>
        <taxon>eudicotyledons</taxon>
        <taxon>Gunneridae</taxon>
        <taxon>Pentapetalae</taxon>
        <taxon>rosids</taxon>
        <taxon>fabids</taxon>
        <taxon>Fabales</taxon>
        <taxon>Fabaceae</taxon>
        <taxon>Papilionoideae</taxon>
        <taxon>50 kb inversion clade</taxon>
        <taxon>NPAAA clade</taxon>
        <taxon>Hologalegina</taxon>
        <taxon>IRL clade</taxon>
        <taxon>Trifolieae</taxon>
        <taxon>Trifolium</taxon>
    </lineage>
</organism>
<feature type="non-terminal residue" evidence="1">
    <location>
        <position position="1"/>
    </location>
</feature>